<evidence type="ECO:0000256" key="14">
    <source>
        <dbReference type="ARBA" id="ARBA00022967"/>
    </source>
</evidence>
<dbReference type="SUPFAM" id="SSF56784">
    <property type="entry name" value="HAD-like"/>
    <property type="match status" value="1"/>
</dbReference>
<keyword evidence="13" id="KW-0112">Calmodulin-binding</keyword>
<dbReference type="SUPFAM" id="SSF81660">
    <property type="entry name" value="Metal cation-transporting ATPase, ATP-binding domain N"/>
    <property type="match status" value="1"/>
</dbReference>
<evidence type="ECO:0000256" key="1">
    <source>
        <dbReference type="ARBA" id="ARBA00004651"/>
    </source>
</evidence>
<accession>A0A8C3MQI6</accession>
<dbReference type="GO" id="GO:0046872">
    <property type="term" value="F:metal ion binding"/>
    <property type="evidence" value="ECO:0007669"/>
    <property type="project" value="UniProtKB-KW"/>
</dbReference>
<dbReference type="PROSITE" id="PS00154">
    <property type="entry name" value="ATPASE_E1_E2"/>
    <property type="match status" value="1"/>
</dbReference>
<evidence type="ECO:0000256" key="8">
    <source>
        <dbReference type="ARBA" id="ARBA00022723"/>
    </source>
</evidence>
<dbReference type="PANTHER" id="PTHR24093:SF377">
    <property type="entry name" value="PLASMA MEMBRANE CALCIUM-TRANSPORTING ATPASE 2"/>
    <property type="match status" value="1"/>
</dbReference>
<dbReference type="PRINTS" id="PR00119">
    <property type="entry name" value="CATATPASE"/>
</dbReference>
<comment type="catalytic activity">
    <reaction evidence="18">
        <text>Ca(2+)(in) + ATP + H2O = Ca(2+)(out) + ADP + phosphate + H(+)</text>
        <dbReference type="Rhea" id="RHEA:18105"/>
        <dbReference type="ChEBI" id="CHEBI:15377"/>
        <dbReference type="ChEBI" id="CHEBI:15378"/>
        <dbReference type="ChEBI" id="CHEBI:29108"/>
        <dbReference type="ChEBI" id="CHEBI:30616"/>
        <dbReference type="ChEBI" id="CHEBI:43474"/>
        <dbReference type="ChEBI" id="CHEBI:456216"/>
        <dbReference type="EC" id="7.2.2.10"/>
    </reaction>
</comment>
<evidence type="ECO:0000256" key="9">
    <source>
        <dbReference type="ARBA" id="ARBA00022741"/>
    </source>
</evidence>
<dbReference type="CDD" id="cd02081">
    <property type="entry name" value="P-type_ATPase_Ca_PMCA-like"/>
    <property type="match status" value="1"/>
</dbReference>
<keyword evidence="16 18" id="KW-0406">Ion transport</keyword>
<dbReference type="Gene3D" id="3.40.50.1000">
    <property type="entry name" value="HAD superfamily/HAD-like"/>
    <property type="match status" value="1"/>
</dbReference>
<dbReference type="SUPFAM" id="SSF81665">
    <property type="entry name" value="Calcium ATPase, transmembrane domain M"/>
    <property type="match status" value="1"/>
</dbReference>
<keyword evidence="14" id="KW-1278">Translocase</keyword>
<keyword evidence="4" id="KW-1003">Cell membrane</keyword>
<dbReference type="GO" id="GO:0005524">
    <property type="term" value="F:ATP binding"/>
    <property type="evidence" value="ECO:0007669"/>
    <property type="project" value="UniProtKB-KW"/>
</dbReference>
<evidence type="ECO:0000256" key="4">
    <source>
        <dbReference type="ARBA" id="ARBA00022475"/>
    </source>
</evidence>
<keyword evidence="15 18" id="KW-1133">Transmembrane helix</keyword>
<keyword evidence="8" id="KW-0479">Metal-binding</keyword>
<dbReference type="FunFam" id="3.40.1110.10:FF:000032">
    <property type="entry name" value="Calcium-transporting ATPase"/>
    <property type="match status" value="1"/>
</dbReference>
<dbReference type="GO" id="GO:0051480">
    <property type="term" value="P:regulation of cytosolic calcium ion concentration"/>
    <property type="evidence" value="ECO:0007669"/>
    <property type="project" value="TreeGrafter"/>
</dbReference>
<dbReference type="InterPro" id="IPR023298">
    <property type="entry name" value="ATPase_P-typ_TM_dom_sf"/>
</dbReference>
<reference evidence="20" key="2">
    <citation type="submission" date="2025-08" db="UniProtKB">
        <authorList>
            <consortium name="Ensembl"/>
        </authorList>
    </citation>
    <scope>IDENTIFICATION</scope>
</reference>
<dbReference type="InterPro" id="IPR008250">
    <property type="entry name" value="ATPase_P-typ_transduc_dom_A_sf"/>
</dbReference>
<dbReference type="Pfam" id="PF00689">
    <property type="entry name" value="Cation_ATPase_C"/>
    <property type="match status" value="1"/>
</dbReference>
<dbReference type="InterPro" id="IPR023299">
    <property type="entry name" value="ATPase_P-typ_cyto_dom_N"/>
</dbReference>
<dbReference type="Gene3D" id="1.20.1110.10">
    <property type="entry name" value="Calcium-transporting ATPase, transmembrane domain"/>
    <property type="match status" value="3"/>
</dbReference>
<feature type="transmembrane region" description="Helical" evidence="18">
    <location>
        <begin position="359"/>
        <end position="380"/>
    </location>
</feature>
<keyword evidence="3 18" id="KW-0813">Transport</keyword>
<dbReference type="GO" id="GO:0005388">
    <property type="term" value="F:P-type calcium transporter activity"/>
    <property type="evidence" value="ECO:0007669"/>
    <property type="project" value="UniProtKB-EC"/>
</dbReference>
<dbReference type="Pfam" id="PF13246">
    <property type="entry name" value="Cation_ATPase"/>
    <property type="match status" value="1"/>
</dbReference>
<dbReference type="PANTHER" id="PTHR24093">
    <property type="entry name" value="CATION TRANSPORTING ATPASE"/>
    <property type="match status" value="1"/>
</dbReference>
<evidence type="ECO:0000256" key="6">
    <source>
        <dbReference type="ARBA" id="ARBA00022568"/>
    </source>
</evidence>
<organism evidence="20 21">
    <name type="scientific">Geospiza parvula</name>
    <name type="common">Small tree-finch</name>
    <name type="synonym">Camarhynchus parvulus</name>
    <dbReference type="NCBI Taxonomy" id="87175"/>
    <lineage>
        <taxon>Eukaryota</taxon>
        <taxon>Metazoa</taxon>
        <taxon>Chordata</taxon>
        <taxon>Craniata</taxon>
        <taxon>Vertebrata</taxon>
        <taxon>Euteleostomi</taxon>
        <taxon>Archelosauria</taxon>
        <taxon>Archosauria</taxon>
        <taxon>Dinosauria</taxon>
        <taxon>Saurischia</taxon>
        <taxon>Theropoda</taxon>
        <taxon>Coelurosauria</taxon>
        <taxon>Aves</taxon>
        <taxon>Neognathae</taxon>
        <taxon>Neoaves</taxon>
        <taxon>Telluraves</taxon>
        <taxon>Australaves</taxon>
        <taxon>Passeriformes</taxon>
        <taxon>Thraupidae</taxon>
        <taxon>Camarhynchus</taxon>
    </lineage>
</organism>
<feature type="transmembrane region" description="Helical" evidence="18">
    <location>
        <begin position="988"/>
        <end position="1008"/>
    </location>
</feature>
<dbReference type="Pfam" id="PF08282">
    <property type="entry name" value="Hydrolase_3"/>
    <property type="match status" value="1"/>
</dbReference>
<reference evidence="20" key="3">
    <citation type="submission" date="2025-09" db="UniProtKB">
        <authorList>
            <consortium name="Ensembl"/>
        </authorList>
    </citation>
    <scope>IDENTIFICATION</scope>
</reference>
<dbReference type="FunFam" id="1.20.1110.10:FF:000008">
    <property type="entry name" value="Calcium-transporting ATPase"/>
    <property type="match status" value="1"/>
</dbReference>
<dbReference type="PRINTS" id="PR00121">
    <property type="entry name" value="NAKATPASE"/>
</dbReference>
<dbReference type="Proteomes" id="UP000694382">
    <property type="component" value="Chromosome 12"/>
</dbReference>
<protein>
    <recommendedName>
        <fullName evidence="18">Calcium-transporting ATPase</fullName>
        <ecNumber evidence="18">7.2.2.10</ecNumber>
    </recommendedName>
</protein>
<dbReference type="InterPro" id="IPR004014">
    <property type="entry name" value="ATPase_P-typ_cation-transptr_N"/>
</dbReference>
<proteinExistence type="inferred from homology"/>
<dbReference type="FunFam" id="1.20.1110.10:FF:000001">
    <property type="entry name" value="Calcium-transporting ATPase"/>
    <property type="match status" value="1"/>
</dbReference>
<dbReference type="InterPro" id="IPR023214">
    <property type="entry name" value="HAD_sf"/>
</dbReference>
<dbReference type="Pfam" id="PF12424">
    <property type="entry name" value="ATP_Ca_trans_C"/>
    <property type="match status" value="1"/>
</dbReference>
<dbReference type="Pfam" id="PF00690">
    <property type="entry name" value="Cation_ATPase_N"/>
    <property type="match status" value="1"/>
</dbReference>
<feature type="transmembrane region" description="Helical" evidence="18">
    <location>
        <begin position="98"/>
        <end position="121"/>
    </location>
</feature>
<evidence type="ECO:0000313" key="20">
    <source>
        <dbReference type="Ensembl" id="ENSCPVP00000007821.2"/>
    </source>
</evidence>
<dbReference type="InterPro" id="IPR044492">
    <property type="entry name" value="P_typ_ATPase_HD_dom"/>
</dbReference>
<dbReference type="SFLD" id="SFLDF00027">
    <property type="entry name" value="p-type_atpase"/>
    <property type="match status" value="1"/>
</dbReference>
<dbReference type="SUPFAM" id="SSF81653">
    <property type="entry name" value="Calcium ATPase, transduction domain A"/>
    <property type="match status" value="1"/>
</dbReference>
<dbReference type="NCBIfam" id="TIGR01517">
    <property type="entry name" value="ATPase-IIB_Ca"/>
    <property type="match status" value="1"/>
</dbReference>
<dbReference type="InterPro" id="IPR022141">
    <property type="entry name" value="ATP_Ca_trans_C"/>
</dbReference>
<feature type="region of interest" description="Disordered" evidence="19">
    <location>
        <begin position="296"/>
        <end position="340"/>
    </location>
</feature>
<evidence type="ECO:0000256" key="7">
    <source>
        <dbReference type="ARBA" id="ARBA00022692"/>
    </source>
</evidence>
<dbReference type="Gene3D" id="2.70.150.10">
    <property type="entry name" value="Calcium-transporting ATPase, cytoplasmic transduction domain A"/>
    <property type="match status" value="1"/>
</dbReference>
<feature type="transmembrane region" description="Helical" evidence="18">
    <location>
        <begin position="1020"/>
        <end position="1041"/>
    </location>
</feature>
<feature type="region of interest" description="Disordered" evidence="19">
    <location>
        <begin position="1150"/>
        <end position="1200"/>
    </location>
</feature>
<feature type="transmembrane region" description="Helical" evidence="18">
    <location>
        <begin position="151"/>
        <end position="170"/>
    </location>
</feature>
<evidence type="ECO:0000256" key="3">
    <source>
        <dbReference type="ARBA" id="ARBA00022448"/>
    </source>
</evidence>
<keyword evidence="10 18" id="KW-0106">Calcium</keyword>
<dbReference type="GO" id="GO:0098978">
    <property type="term" value="C:glutamatergic synapse"/>
    <property type="evidence" value="ECO:0007669"/>
    <property type="project" value="UniProtKB-ARBA"/>
</dbReference>
<dbReference type="NCBIfam" id="TIGR01494">
    <property type="entry name" value="ATPase_P-type"/>
    <property type="match status" value="3"/>
</dbReference>
<feature type="compositionally biased region" description="Low complexity" evidence="19">
    <location>
        <begin position="1154"/>
        <end position="1169"/>
    </location>
</feature>
<evidence type="ECO:0000256" key="17">
    <source>
        <dbReference type="ARBA" id="ARBA00023136"/>
    </source>
</evidence>
<dbReference type="InterPro" id="IPR006408">
    <property type="entry name" value="P-type_ATPase_IIB"/>
</dbReference>
<comment type="similarity">
    <text evidence="2 18">Belongs to the cation transport ATPase (P-type) (TC 3.A.3) family. Type IIB subfamily.</text>
</comment>
<keyword evidence="17 18" id="KW-0472">Membrane</keyword>
<dbReference type="SMART" id="SM00831">
    <property type="entry name" value="Cation_ATPase_N"/>
    <property type="match status" value="1"/>
</dbReference>
<dbReference type="GO" id="GO:0016887">
    <property type="term" value="F:ATP hydrolysis activity"/>
    <property type="evidence" value="ECO:0007669"/>
    <property type="project" value="InterPro"/>
</dbReference>
<evidence type="ECO:0000256" key="16">
    <source>
        <dbReference type="ARBA" id="ARBA00023065"/>
    </source>
</evidence>
<dbReference type="InterPro" id="IPR006068">
    <property type="entry name" value="ATPase_P-typ_cation-transptr_C"/>
</dbReference>
<evidence type="ECO:0000256" key="5">
    <source>
        <dbReference type="ARBA" id="ARBA00022553"/>
    </source>
</evidence>
<dbReference type="GO" id="GO:0030165">
    <property type="term" value="F:PDZ domain binding"/>
    <property type="evidence" value="ECO:0007669"/>
    <property type="project" value="TreeGrafter"/>
</dbReference>
<feature type="compositionally biased region" description="Low complexity" evidence="19">
    <location>
        <begin position="1177"/>
        <end position="1191"/>
    </location>
</feature>
<dbReference type="FunFam" id="2.70.150.10:FF:000001">
    <property type="entry name" value="Calcium-transporting ATPase"/>
    <property type="match status" value="1"/>
</dbReference>
<dbReference type="SFLD" id="SFLDS00003">
    <property type="entry name" value="Haloacid_Dehalogenase"/>
    <property type="match status" value="1"/>
</dbReference>
<feature type="transmembrane region" description="Helical" evidence="18">
    <location>
        <begin position="835"/>
        <end position="856"/>
    </location>
</feature>
<dbReference type="Gene3D" id="3.40.1110.10">
    <property type="entry name" value="Calcium-transporting ATPase, cytoplasmic domain N"/>
    <property type="match status" value="1"/>
</dbReference>
<dbReference type="InterPro" id="IPR001757">
    <property type="entry name" value="P_typ_ATPase"/>
</dbReference>
<evidence type="ECO:0000256" key="11">
    <source>
        <dbReference type="ARBA" id="ARBA00022840"/>
    </source>
</evidence>
<evidence type="ECO:0000256" key="2">
    <source>
        <dbReference type="ARBA" id="ARBA00006124"/>
    </source>
</evidence>
<dbReference type="Pfam" id="PF00122">
    <property type="entry name" value="E1-E2_ATPase"/>
    <property type="match status" value="1"/>
</dbReference>
<keyword evidence="12" id="KW-0460">Magnesium</keyword>
<keyword evidence="11 18" id="KW-0067">ATP-binding</keyword>
<dbReference type="EC" id="7.2.2.10" evidence="18"/>
<evidence type="ECO:0000256" key="13">
    <source>
        <dbReference type="ARBA" id="ARBA00022860"/>
    </source>
</evidence>
<comment type="caution">
    <text evidence="18">Lacks conserved residue(s) required for the propagation of feature annotation.</text>
</comment>
<comment type="subcellular location">
    <subcellularLocation>
        <location evidence="1">Cell membrane</location>
        <topology evidence="1">Multi-pass membrane protein</topology>
    </subcellularLocation>
    <subcellularLocation>
        <location evidence="18">Membrane</location>
        <topology evidence="18">Multi-pass membrane protein</topology>
    </subcellularLocation>
</comment>
<accession>A0A8U8BF19</accession>
<evidence type="ECO:0000256" key="18">
    <source>
        <dbReference type="RuleBase" id="RU361146"/>
    </source>
</evidence>
<dbReference type="FunFam" id="3.40.50.1000:FF:000007">
    <property type="entry name" value="Calcium-transporting ATPase"/>
    <property type="match status" value="1"/>
</dbReference>
<dbReference type="InterPro" id="IPR059000">
    <property type="entry name" value="ATPase_P-type_domA"/>
</dbReference>
<feature type="transmembrane region" description="Helical" evidence="18">
    <location>
        <begin position="400"/>
        <end position="426"/>
    </location>
</feature>
<evidence type="ECO:0000256" key="15">
    <source>
        <dbReference type="ARBA" id="ARBA00022989"/>
    </source>
</evidence>
<dbReference type="FunFam" id="1.20.1110.10:FF:000002">
    <property type="entry name" value="Calcium-transporting ATPase"/>
    <property type="match status" value="1"/>
</dbReference>
<evidence type="ECO:0000256" key="12">
    <source>
        <dbReference type="ARBA" id="ARBA00022842"/>
    </source>
</evidence>
<keyword evidence="6 18" id="KW-0109">Calcium transport</keyword>
<dbReference type="GO" id="GO:0098839">
    <property type="term" value="C:postsynaptic density membrane"/>
    <property type="evidence" value="ECO:0007669"/>
    <property type="project" value="TreeGrafter"/>
</dbReference>
<reference evidence="20" key="1">
    <citation type="submission" date="2020-02" db="EMBL/GenBank/DDBJ databases">
        <authorList>
            <person name="Enbody D E."/>
            <person name="Pettersson E M."/>
        </authorList>
    </citation>
    <scope>NUCLEOTIDE SEQUENCE [LARGE SCALE GENOMIC DNA]</scope>
</reference>
<keyword evidence="9 18" id="KW-0547">Nucleotide-binding</keyword>
<feature type="transmembrane region" description="Helical" evidence="18">
    <location>
        <begin position="912"/>
        <end position="930"/>
    </location>
</feature>
<dbReference type="InterPro" id="IPR036412">
    <property type="entry name" value="HAD-like_sf"/>
</dbReference>
<evidence type="ECO:0000256" key="10">
    <source>
        <dbReference type="ARBA" id="ARBA00022837"/>
    </source>
</evidence>
<dbReference type="SFLD" id="SFLDG00002">
    <property type="entry name" value="C1.7:_P-type_atpase_like"/>
    <property type="match status" value="1"/>
</dbReference>
<evidence type="ECO:0000256" key="19">
    <source>
        <dbReference type="SAM" id="MobiDB-lite"/>
    </source>
</evidence>
<evidence type="ECO:0000313" key="21">
    <source>
        <dbReference type="Proteomes" id="UP000694382"/>
    </source>
</evidence>
<dbReference type="AlphaFoldDB" id="A0A8C3MQI6"/>
<name>A0A8C3MQI6_GEOPR</name>
<sequence length="1200" mass="132651">MGDMTNSDFYSKNQRNEANHAGEFGCTLQELRSLMELRGTEAVVKIKETYGETEGLCRRLKTSPTEGLAGTAADLEKRKLIFGKNFIPPKKPKTFIQLVWEALQDVTLIILEIAAIISLGLSFYQPPGEGNEGCGTATGGAEDEGEAEAGWIEGAAILLSVICVVLVTAFNDWSKEKQFRGLQSRIEQEQKFTVVRGGQVIQIPVAEIVVGDIAQVKYGDLLPADGIFIQGNDLKIDESSLTGESDQVRKSVDKDPMLLSGTHVMEGSGRMLVTAVGVNSQTGIIFTLLGAGGEEEEKKDKKAKQQDGAAAMEMQPLKSAEGGEGDDKDKKKSNMHKKEKSVLQGKLTKLAVQIGKAGLVMSAITVIILVLYFAIDTFVVNKKQWLPECTPVYVQYFVKFFIIGVTVLVVAVPEGLPLAVTISLAYSVKKMMRDNNLVRHLDACETMGNATAICSDKTGTLTTNRMTVVQAYVGDVHYKEIPDPDSIPAKTMELLVNAIAINSAYTTKILPPEKEGGLPRQVGNKTECGLLGFVLDLKQDYEPVRSLIPEEKLYKVYTFNSVRKSMSTVIKMPDGSFRMYSKGASEIVLKKCARILNAAGEPRIFRPRDRDEMVKKVIEPMACDGLRTICVAFRDFPSSPEPDWDNENDILSDLTCICVVGIEDPVRPEVPEAIRKCQRAGITVRMVTGDNINTARAIAIKCGIIHPGEDFLCLEGKEFNRRIRNEKGEIEQERIDKIWPKLRVLARSSPTDKHTLVKGIIDSTQVEQRQVVAVTGDGTNDGPALKKADVGFAMGIAGTDVAKEASDIILTDDNFSSIVKAVMWGRNVYDSISKFLQFQLTVNIVAVIVAFTGACITQDSPLKAVQMLWVNLIMDTFASLALATEPPTEALLLRKPYGRNKPLISRTMMKNILGHAVYQLTLIFTLLFVGEKMFKIDSGRNAPLHSPPSEHYTIIFNTFVMMQLFNEINARKIHGERNVFDGIFRNPIFCTIVLGTFAIQIVIVQFGGKPFSCSPLQLDQWMWCVFIGLGELVWGQVIATIPTSRLKFLKEAGRLTEKEEVPEEELNEDVEEIDHAERELRRGQILWFRGLNRIQTQIRVVKAFRSSLYEGLEKPESRTSIHNFMTHPEFRIEDSQPHIPLIDDTDLEEDPALKKNSSPPSSLNKNNSAIDSGINLTTDTSKSATSSSPGSPIHSLETSL</sequence>
<keyword evidence="7 18" id="KW-0812">Transmembrane</keyword>
<dbReference type="InterPro" id="IPR018303">
    <property type="entry name" value="ATPase_P-typ_P_site"/>
</dbReference>
<dbReference type="GO" id="GO:0005516">
    <property type="term" value="F:calmodulin binding"/>
    <property type="evidence" value="ECO:0007669"/>
    <property type="project" value="UniProtKB-KW"/>
</dbReference>
<comment type="function">
    <text evidence="18">Catalyzes the hydrolysis of ATP coupled with the transport of calcium.</text>
</comment>
<feature type="compositionally biased region" description="Basic and acidic residues" evidence="19">
    <location>
        <begin position="296"/>
        <end position="305"/>
    </location>
</feature>
<keyword evidence="5" id="KW-0597">Phosphoprotein</keyword>
<dbReference type="Ensembl" id="ENSCPVT00000008117.2">
    <property type="protein sequence ID" value="ENSCPVP00000007821.2"/>
    <property type="gene ID" value="ENSCPVG00000005530.2"/>
</dbReference>
<keyword evidence="21" id="KW-1185">Reference proteome</keyword>